<keyword evidence="4" id="KW-0255">Endonuclease</keyword>
<evidence type="ECO:0000256" key="4">
    <source>
        <dbReference type="ARBA" id="ARBA00022759"/>
    </source>
</evidence>
<accession>A0ABX6K3G4</accession>
<keyword evidence="3" id="KW-0540">Nuclease</keyword>
<proteinExistence type="predicted"/>
<evidence type="ECO:0000256" key="2">
    <source>
        <dbReference type="ARBA" id="ARBA00022694"/>
    </source>
</evidence>
<dbReference type="NCBIfam" id="TIGR00188">
    <property type="entry name" value="rnpA"/>
    <property type="match status" value="1"/>
</dbReference>
<dbReference type="PANTHER" id="PTHR33992">
    <property type="entry name" value="RIBONUCLEASE P PROTEIN COMPONENT"/>
    <property type="match status" value="1"/>
</dbReference>
<evidence type="ECO:0000256" key="5">
    <source>
        <dbReference type="ARBA" id="ARBA00022801"/>
    </source>
</evidence>
<keyword evidence="5 8" id="KW-0378">Hydrolase</keyword>
<evidence type="ECO:0000256" key="3">
    <source>
        <dbReference type="ARBA" id="ARBA00022722"/>
    </source>
</evidence>
<dbReference type="Proteomes" id="UP000503441">
    <property type="component" value="Chromosome"/>
</dbReference>
<sequence>MVRSGRRVGGALGITHAVFRSPEDPARFGFIVSKAVGNAVTRNLVRRRLKSIAQRQIVEGCAGIDVVFRMLPASASASYTELEVEAHRALSKIRREAEAS</sequence>
<protein>
    <recommendedName>
        <fullName evidence="7">Ribonuclease P protein component</fullName>
        <ecNumber evidence="7">3.1.26.5</ecNumber>
    </recommendedName>
</protein>
<dbReference type="InterPro" id="IPR000100">
    <property type="entry name" value="RNase_P"/>
</dbReference>
<dbReference type="Pfam" id="PF00825">
    <property type="entry name" value="Ribonuclease_P"/>
    <property type="match status" value="1"/>
</dbReference>
<evidence type="ECO:0000313" key="8">
    <source>
        <dbReference type="EMBL" id="QIM19580.1"/>
    </source>
</evidence>
<evidence type="ECO:0000256" key="7">
    <source>
        <dbReference type="NCBIfam" id="TIGR00188"/>
    </source>
</evidence>
<dbReference type="Gene3D" id="3.30.230.10">
    <property type="match status" value="1"/>
</dbReference>
<gene>
    <name evidence="8" type="primary">rnpA</name>
    <name evidence="8" type="ORF">G7066_00225</name>
</gene>
<dbReference type="PANTHER" id="PTHR33992:SF1">
    <property type="entry name" value="RIBONUCLEASE P PROTEIN COMPONENT"/>
    <property type="match status" value="1"/>
</dbReference>
<dbReference type="PROSITE" id="PS00648">
    <property type="entry name" value="RIBONUCLEASE_P"/>
    <property type="match status" value="1"/>
</dbReference>
<dbReference type="SUPFAM" id="SSF54211">
    <property type="entry name" value="Ribosomal protein S5 domain 2-like"/>
    <property type="match status" value="1"/>
</dbReference>
<evidence type="ECO:0000256" key="6">
    <source>
        <dbReference type="ARBA" id="ARBA00022884"/>
    </source>
</evidence>
<keyword evidence="9" id="KW-1185">Reference proteome</keyword>
<keyword evidence="6" id="KW-0694">RNA-binding</keyword>
<comment type="function">
    <text evidence="1">RNaseP catalyzes the removal of the 5'-leader sequence from pre-tRNA to produce the mature 5'-terminus. It can also cleave other RNA substrates such as 4.5S RNA. The protein component plays an auxiliary but essential role in vivo by binding to the 5'-leader sequence and broadening the substrate specificity of the ribozyme.</text>
</comment>
<dbReference type="GO" id="GO:0004526">
    <property type="term" value="F:ribonuclease P activity"/>
    <property type="evidence" value="ECO:0007669"/>
    <property type="project" value="UniProtKB-EC"/>
</dbReference>
<dbReference type="InterPro" id="IPR020568">
    <property type="entry name" value="Ribosomal_Su5_D2-typ_SF"/>
</dbReference>
<dbReference type="EMBL" id="CP049933">
    <property type="protein sequence ID" value="QIM19580.1"/>
    <property type="molecule type" value="Genomic_DNA"/>
</dbReference>
<evidence type="ECO:0000313" key="9">
    <source>
        <dbReference type="Proteomes" id="UP000503441"/>
    </source>
</evidence>
<dbReference type="EC" id="3.1.26.5" evidence="7"/>
<dbReference type="InterPro" id="IPR014721">
    <property type="entry name" value="Ribsml_uS5_D2-typ_fold_subgr"/>
</dbReference>
<organism evidence="8 9">
    <name type="scientific">Leucobacter coleopterorum</name>
    <dbReference type="NCBI Taxonomy" id="2714933"/>
    <lineage>
        <taxon>Bacteria</taxon>
        <taxon>Bacillati</taxon>
        <taxon>Actinomycetota</taxon>
        <taxon>Actinomycetes</taxon>
        <taxon>Micrococcales</taxon>
        <taxon>Microbacteriaceae</taxon>
        <taxon>Leucobacter</taxon>
    </lineage>
</organism>
<evidence type="ECO:0000256" key="1">
    <source>
        <dbReference type="ARBA" id="ARBA00002663"/>
    </source>
</evidence>
<dbReference type="InterPro" id="IPR020539">
    <property type="entry name" value="RNase_P_CS"/>
</dbReference>
<reference evidence="8 9" key="1">
    <citation type="submission" date="2020-03" db="EMBL/GenBank/DDBJ databases">
        <title>Leucobacter sp. nov., isolated from beetles.</title>
        <authorList>
            <person name="Hyun D.-W."/>
            <person name="Bae J.-W."/>
        </authorList>
    </citation>
    <scope>NUCLEOTIDE SEQUENCE [LARGE SCALE GENOMIC DNA]</scope>
    <source>
        <strain evidence="8 9">HDW9A</strain>
    </source>
</reference>
<name>A0ABX6K3G4_9MICO</name>
<keyword evidence="2" id="KW-0819">tRNA processing</keyword>